<dbReference type="InterPro" id="IPR036397">
    <property type="entry name" value="RNaseH_sf"/>
</dbReference>
<organism evidence="3 4">
    <name type="scientific">Pogonophryne albipinna</name>
    <dbReference type="NCBI Taxonomy" id="1090488"/>
    <lineage>
        <taxon>Eukaryota</taxon>
        <taxon>Metazoa</taxon>
        <taxon>Chordata</taxon>
        <taxon>Craniata</taxon>
        <taxon>Vertebrata</taxon>
        <taxon>Euteleostomi</taxon>
        <taxon>Actinopterygii</taxon>
        <taxon>Neopterygii</taxon>
        <taxon>Teleostei</taxon>
        <taxon>Neoteleostei</taxon>
        <taxon>Acanthomorphata</taxon>
        <taxon>Eupercaria</taxon>
        <taxon>Perciformes</taxon>
        <taxon>Notothenioidei</taxon>
        <taxon>Pogonophryne</taxon>
    </lineage>
</organism>
<dbReference type="Gene3D" id="3.30.420.10">
    <property type="entry name" value="Ribonuclease H-like superfamily/Ribonuclease H"/>
    <property type="match status" value="1"/>
</dbReference>
<accession>A0AAD6F3R8</accession>
<evidence type="ECO:0000313" key="4">
    <source>
        <dbReference type="Proteomes" id="UP001219934"/>
    </source>
</evidence>
<dbReference type="EMBL" id="JAPTMU010000238">
    <property type="protein sequence ID" value="KAJ4919933.1"/>
    <property type="molecule type" value="Genomic_DNA"/>
</dbReference>
<dbReference type="PANTHER" id="PTHR16222:SF34">
    <property type="entry name" value="ADP-RIBOSYLGLYCOHYDROLASE"/>
    <property type="match status" value="1"/>
</dbReference>
<evidence type="ECO:0000256" key="2">
    <source>
        <dbReference type="SAM" id="MobiDB-lite"/>
    </source>
</evidence>
<dbReference type="PANTHER" id="PTHR16222">
    <property type="entry name" value="ADP-RIBOSYLGLYCOHYDROLASE"/>
    <property type="match status" value="1"/>
</dbReference>
<dbReference type="Pfam" id="PF03747">
    <property type="entry name" value="ADP_ribosyl_GH"/>
    <property type="match status" value="1"/>
</dbReference>
<protein>
    <submittedName>
        <fullName evidence="3">Uncharacterized protein</fullName>
    </submittedName>
</protein>
<name>A0AAD6F3R8_9TELE</name>
<reference evidence="3" key="1">
    <citation type="submission" date="2022-11" db="EMBL/GenBank/DDBJ databases">
        <title>Chromosome-level genome of Pogonophryne albipinna.</title>
        <authorList>
            <person name="Jo E."/>
        </authorList>
    </citation>
    <scope>NUCLEOTIDE SEQUENCE</scope>
    <source>
        <strain evidence="3">SGF0006</strain>
        <tissue evidence="3">Muscle</tissue>
    </source>
</reference>
<gene>
    <name evidence="3" type="ORF">JOQ06_029484</name>
</gene>
<dbReference type="InterPro" id="IPR005502">
    <property type="entry name" value="Ribosyl_crysJ1"/>
</dbReference>
<evidence type="ECO:0000256" key="1">
    <source>
        <dbReference type="ARBA" id="ARBA00010702"/>
    </source>
</evidence>
<evidence type="ECO:0000313" key="3">
    <source>
        <dbReference type="EMBL" id="KAJ4919933.1"/>
    </source>
</evidence>
<dbReference type="GO" id="GO:0003676">
    <property type="term" value="F:nucleic acid binding"/>
    <property type="evidence" value="ECO:0007669"/>
    <property type="project" value="InterPro"/>
</dbReference>
<sequence>MFAVRRAVTDAFWGMCAADSLSMPVHWFYDVDDIQREFRGWIREFRAPRDKHPSSIMSLSNTAGSGRSSSGSRRPDVVGRLILQDKLELWRSGDNTHYHQGLCAGDNTLNVLCSLRVALCLVSGGFSDLSSPDARAAVLSDYVSFLTTEGSHRDSYAESFHRDFFCCWQDERPTEPQQLLEFAERRSVRALREARPDAQLDAIGCLPMILPFILLAAHAPLEQAVRGAVEMVKLTHPHPRVPLWVSLYGGALHRVLGGASVRGEAERALKSLKVWDACRGFSSKAARFPAGSDQRLRVHQSAVHQLGLACYTKARALKMKRGWVFQHDNDPKHTARATKEWLRKKHFKVLEWPSQSPDLNPIENLWRELKVRVAQRQPQNITALEEICALSSLFYLALEFHDDAAAGILTNTNCGGENCNRGAALGALLGAGGAFRGGGVPEEWREELRDARETIPLILKNIK</sequence>
<proteinExistence type="inferred from homology"/>
<comment type="caution">
    <text evidence="3">The sequence shown here is derived from an EMBL/GenBank/DDBJ whole genome shotgun (WGS) entry which is preliminary data.</text>
</comment>
<feature type="region of interest" description="Disordered" evidence="2">
    <location>
        <begin position="53"/>
        <end position="75"/>
    </location>
</feature>
<keyword evidence="4" id="KW-1185">Reference proteome</keyword>
<dbReference type="SUPFAM" id="SSF101478">
    <property type="entry name" value="ADP-ribosylglycohydrolase"/>
    <property type="match status" value="1"/>
</dbReference>
<dbReference type="InterPro" id="IPR036705">
    <property type="entry name" value="Ribosyl_crysJ1_sf"/>
</dbReference>
<dbReference type="AlphaFoldDB" id="A0AAD6F3R8"/>
<comment type="similarity">
    <text evidence="1">Belongs to the ADP-ribosylglycohydrolase family.</text>
</comment>
<dbReference type="Proteomes" id="UP001219934">
    <property type="component" value="Unassembled WGS sequence"/>
</dbReference>
<dbReference type="InterPro" id="IPR050792">
    <property type="entry name" value="ADP-ribosylglycohydrolase"/>
</dbReference>